<reference evidence="3 4" key="1">
    <citation type="submission" date="2014-06" db="EMBL/GenBank/DDBJ databases">
        <title>Shewanella sp. YQH10.</title>
        <authorList>
            <person name="Liu Y."/>
            <person name="Zeng R."/>
        </authorList>
    </citation>
    <scope>NUCLEOTIDE SEQUENCE [LARGE SCALE GENOMIC DNA]</scope>
    <source>
        <strain evidence="3 4">YQH10</strain>
    </source>
</reference>
<dbReference type="AlphaFoldDB" id="A0A094JBP8"/>
<dbReference type="PANTHER" id="PTHR38431:SF1">
    <property type="entry name" value="BLL2305 PROTEIN"/>
    <property type="match status" value="1"/>
</dbReference>
<comment type="caution">
    <text evidence="3">The sequence shown here is derived from an EMBL/GenBank/DDBJ whole genome shotgun (WGS) entry which is preliminary data.</text>
</comment>
<dbReference type="Proteomes" id="UP000029264">
    <property type="component" value="Unassembled WGS sequence"/>
</dbReference>
<dbReference type="PANTHER" id="PTHR38431">
    <property type="entry name" value="BLL2305 PROTEIN"/>
    <property type="match status" value="1"/>
</dbReference>
<name>A0A094JBP8_9GAMM</name>
<sequence length="301" mass="33989">MSEPSELVYMSAKQVAEYLDLNEKKVYAMANERMLPATKITGKWLFPKILIDRWVMDSCHSGMLSDRMLITGSDDPLLSMLVARLMAEVGSRELISYSATGSRLGLELLSKGYADICTLHWGSVDERNIRHTALLKGYPNHQQWIMVHGYNRQQGLIVRPELLHRCQEEETVLLQPWRWVTRQGGAGSQQHLEHWLMKRGVAVESLNAVLTAFSERELAGSIARNEADIGFGCQAVAQESGLGFVPLLTESFDFVMPQGIYFRRQLQQLFKMLVNPGTRQMAAQLGGYDLTDCGQIIWSPQ</sequence>
<evidence type="ECO:0000259" key="2">
    <source>
        <dbReference type="Pfam" id="PF12728"/>
    </source>
</evidence>
<dbReference type="Pfam" id="PF12728">
    <property type="entry name" value="HTH_17"/>
    <property type="match status" value="1"/>
</dbReference>
<feature type="domain" description="Helix-turn-helix" evidence="2">
    <location>
        <begin position="9"/>
        <end position="55"/>
    </location>
</feature>
<dbReference type="InterPro" id="IPR024370">
    <property type="entry name" value="PBP_domain"/>
</dbReference>
<dbReference type="OrthoDB" id="9805928at2"/>
<dbReference type="NCBIfam" id="TIGR01764">
    <property type="entry name" value="excise"/>
    <property type="match status" value="1"/>
</dbReference>
<accession>A0A094JBP8</accession>
<dbReference type="EMBL" id="JPEO01000015">
    <property type="protein sequence ID" value="KFZ36682.1"/>
    <property type="molecule type" value="Genomic_DNA"/>
</dbReference>
<dbReference type="eggNOG" id="COG1910">
    <property type="taxonomic scope" value="Bacteria"/>
</dbReference>
<evidence type="ECO:0000313" key="4">
    <source>
        <dbReference type="Proteomes" id="UP000029264"/>
    </source>
</evidence>
<proteinExistence type="predicted"/>
<keyword evidence="3" id="KW-0238">DNA-binding</keyword>
<dbReference type="STRING" id="1515746.HR45_15435"/>
<feature type="domain" description="PBP" evidence="1">
    <location>
        <begin position="94"/>
        <end position="273"/>
    </location>
</feature>
<evidence type="ECO:0000313" key="3">
    <source>
        <dbReference type="EMBL" id="KFZ36682.1"/>
    </source>
</evidence>
<dbReference type="Pfam" id="PF12727">
    <property type="entry name" value="PBP_like"/>
    <property type="match status" value="1"/>
</dbReference>
<organism evidence="3 4">
    <name type="scientific">Shewanella mangrovi</name>
    <dbReference type="NCBI Taxonomy" id="1515746"/>
    <lineage>
        <taxon>Bacteria</taxon>
        <taxon>Pseudomonadati</taxon>
        <taxon>Pseudomonadota</taxon>
        <taxon>Gammaproteobacteria</taxon>
        <taxon>Alteromonadales</taxon>
        <taxon>Shewanellaceae</taxon>
        <taxon>Shewanella</taxon>
    </lineage>
</organism>
<protein>
    <submittedName>
        <fullName evidence="3">DNA-binding protein</fullName>
    </submittedName>
</protein>
<keyword evidence="4" id="KW-1185">Reference proteome</keyword>
<dbReference type="InterPro" id="IPR041657">
    <property type="entry name" value="HTH_17"/>
</dbReference>
<gene>
    <name evidence="3" type="ORF">HR45_15435</name>
</gene>
<evidence type="ECO:0000259" key="1">
    <source>
        <dbReference type="Pfam" id="PF12727"/>
    </source>
</evidence>
<dbReference type="GO" id="GO:0003677">
    <property type="term" value="F:DNA binding"/>
    <property type="evidence" value="ECO:0007669"/>
    <property type="project" value="UniProtKB-KW"/>
</dbReference>
<dbReference type="InterPro" id="IPR010093">
    <property type="entry name" value="SinI_DNA-bd"/>
</dbReference>
<dbReference type="RefSeq" id="WP_037444550.1">
    <property type="nucleotide sequence ID" value="NZ_JPEO01000015.1"/>
</dbReference>